<dbReference type="InterPro" id="IPR028344">
    <property type="entry name" value="ParE1/4"/>
</dbReference>
<name>A0A2S0UPW9_9RHOB</name>
<organism evidence="4 5">
    <name type="scientific">Paragemmobacter aquarius</name>
    <dbReference type="NCBI Taxonomy" id="2169400"/>
    <lineage>
        <taxon>Bacteria</taxon>
        <taxon>Pseudomonadati</taxon>
        <taxon>Pseudomonadota</taxon>
        <taxon>Alphaproteobacteria</taxon>
        <taxon>Rhodobacterales</taxon>
        <taxon>Paracoccaceae</taxon>
        <taxon>Paragemmobacter</taxon>
    </lineage>
</organism>
<dbReference type="Pfam" id="PF05016">
    <property type="entry name" value="ParE_toxin"/>
    <property type="match status" value="1"/>
</dbReference>
<evidence type="ECO:0000313" key="5">
    <source>
        <dbReference type="Proteomes" id="UP000244496"/>
    </source>
</evidence>
<dbReference type="RefSeq" id="WP_108436673.1">
    <property type="nucleotide sequence ID" value="NZ_CP028918.1"/>
</dbReference>
<evidence type="ECO:0000313" key="4">
    <source>
        <dbReference type="EMBL" id="AWB49856.1"/>
    </source>
</evidence>
<dbReference type="KEGG" id="geh:HYN69_16290"/>
<comment type="similarity">
    <text evidence="1 3">Belongs to the RelE toxin family.</text>
</comment>
<dbReference type="AlphaFoldDB" id="A0A2S0UPW9"/>
<dbReference type="Gene3D" id="3.30.2310.20">
    <property type="entry name" value="RelE-like"/>
    <property type="match status" value="1"/>
</dbReference>
<dbReference type="EMBL" id="CP028918">
    <property type="protein sequence ID" value="AWB49856.1"/>
    <property type="molecule type" value="Genomic_DNA"/>
</dbReference>
<gene>
    <name evidence="4" type="ORF">HYN69_16290</name>
</gene>
<evidence type="ECO:0000256" key="3">
    <source>
        <dbReference type="PIRNR" id="PIRNR029218"/>
    </source>
</evidence>
<keyword evidence="5" id="KW-1185">Reference proteome</keyword>
<protein>
    <recommendedName>
        <fullName evidence="3">Toxin</fullName>
    </recommendedName>
</protein>
<dbReference type="InterPro" id="IPR007712">
    <property type="entry name" value="RelE/ParE_toxin"/>
</dbReference>
<dbReference type="PIRSF" id="PIRSF029218">
    <property type="entry name" value="ParE"/>
    <property type="match status" value="1"/>
</dbReference>
<proteinExistence type="inferred from homology"/>
<dbReference type="Proteomes" id="UP000244496">
    <property type="component" value="Chromosome"/>
</dbReference>
<keyword evidence="2" id="KW-1277">Toxin-antitoxin system</keyword>
<accession>A0A2S0UPW9</accession>
<dbReference type="PANTHER" id="PTHR33755">
    <property type="entry name" value="TOXIN PARE1-RELATED"/>
    <property type="match status" value="1"/>
</dbReference>
<dbReference type="PANTHER" id="PTHR33755:SF9">
    <property type="entry name" value="TOXIN PARE1"/>
    <property type="match status" value="1"/>
</dbReference>
<dbReference type="OrthoDB" id="7173315at2"/>
<dbReference type="InterPro" id="IPR051803">
    <property type="entry name" value="TA_system_RelE-like_toxin"/>
</dbReference>
<evidence type="ECO:0000256" key="2">
    <source>
        <dbReference type="ARBA" id="ARBA00022649"/>
    </source>
</evidence>
<evidence type="ECO:0000256" key="1">
    <source>
        <dbReference type="ARBA" id="ARBA00006226"/>
    </source>
</evidence>
<sequence length="98" mass="11267">MTRPVQLRPLAEADLAEIWDHTLAEWGSRQAEAYLAGLGKIFDLLAEHPEIARLRTEFVPPLRLHPYRAHLIIFQSGETLEVIRVVHGRTDWLAFLTD</sequence>
<dbReference type="InterPro" id="IPR035093">
    <property type="entry name" value="RelE/ParE_toxin_dom_sf"/>
</dbReference>
<reference evidence="4 5" key="1">
    <citation type="submission" date="2018-04" db="EMBL/GenBank/DDBJ databases">
        <title>Genome sequencing of Gemmobacter.</title>
        <authorList>
            <person name="Yi H."/>
            <person name="Baek M.-G."/>
        </authorList>
    </citation>
    <scope>NUCLEOTIDE SEQUENCE [LARGE SCALE GENOMIC DNA]</scope>
    <source>
        <strain evidence="4 5">HYN0069</strain>
    </source>
</reference>